<comment type="caution">
    <text evidence="7">The sequence shown here is derived from an EMBL/GenBank/DDBJ whole genome shotgun (WGS) entry which is preliminary data.</text>
</comment>
<sequence>MSIAAKLYTIFAVLGLTLLALAVVGNRSASLQAELAAEMDAAARGARNIERVNSLVYAVVMESRGIYMSTDPKVVKRYGEGLLRFNDQIDGVMKEWRGIVRADDTAQFETLAKRVQQFREFRAELVRRANEISPAAGREWGDNDANRAVRQALNKDLEEIAKVYAARADKARELEASTKASQLLQDAIAVLGLGFAIAGMLVIWRAVARPLSTMTRTIEAVAEDRHTGEITYLDRADEIGALARAVAVFEKAMARNKELGIAVKAQGEAVAGRNRRIQEAIEAFRGSVEHILKSVTRDAGQMRAAAESITGMAADAAREAAAASLATEQASGSIQTVAAAAEELSSSVGEIGRQVGQATAIVADASERTERSVGEIEGLAAASVRIGDVVQLIQAIAAQTNLLALNATIEAARAGEAGKGFAVVAQEVKTLAGQTAKATTEISEQVGAIQASTRSAASAVAEIGTAMRRISEVTSTIATAVEQQDIASREISQSAQMAAHGNSSLVGNIAGVTGAIDETSRSAAGVLDKIGGLTRDTESLARSIQEFFERLGQEQVSGQQVSGRPASGITSHAA</sequence>
<dbReference type="InterPro" id="IPR004089">
    <property type="entry name" value="MCPsignal_dom"/>
</dbReference>
<keyword evidence="8" id="KW-1185">Reference proteome</keyword>
<dbReference type="PANTHER" id="PTHR32089">
    <property type="entry name" value="METHYL-ACCEPTING CHEMOTAXIS PROTEIN MCPB"/>
    <property type="match status" value="1"/>
</dbReference>
<dbReference type="Pfam" id="PF00672">
    <property type="entry name" value="HAMP"/>
    <property type="match status" value="1"/>
</dbReference>
<dbReference type="SMART" id="SM00283">
    <property type="entry name" value="MA"/>
    <property type="match status" value="1"/>
</dbReference>
<name>A0ABW5ANH1_9BRAD</name>
<evidence type="ECO:0000256" key="3">
    <source>
        <dbReference type="PROSITE-ProRule" id="PRU00284"/>
    </source>
</evidence>
<feature type="domain" description="HAMP" evidence="6">
    <location>
        <begin position="205"/>
        <end position="258"/>
    </location>
</feature>
<feature type="compositionally biased region" description="Low complexity" evidence="4">
    <location>
        <begin position="554"/>
        <end position="563"/>
    </location>
</feature>
<protein>
    <submittedName>
        <fullName evidence="7">Methyl-accepting chemotaxis protein</fullName>
    </submittedName>
</protein>
<organism evidence="7 8">
    <name type="scientific">Rhodoplanes azumiensis</name>
    <dbReference type="NCBI Taxonomy" id="1897628"/>
    <lineage>
        <taxon>Bacteria</taxon>
        <taxon>Pseudomonadati</taxon>
        <taxon>Pseudomonadota</taxon>
        <taxon>Alphaproteobacteria</taxon>
        <taxon>Hyphomicrobiales</taxon>
        <taxon>Nitrobacteraceae</taxon>
        <taxon>Rhodoplanes</taxon>
    </lineage>
</organism>
<evidence type="ECO:0000259" key="5">
    <source>
        <dbReference type="PROSITE" id="PS50111"/>
    </source>
</evidence>
<keyword evidence="1 3" id="KW-0807">Transducer</keyword>
<dbReference type="InterPro" id="IPR003660">
    <property type="entry name" value="HAMP_dom"/>
</dbReference>
<dbReference type="SUPFAM" id="SSF58104">
    <property type="entry name" value="Methyl-accepting chemotaxis protein (MCP) signaling domain"/>
    <property type="match status" value="1"/>
</dbReference>
<dbReference type="RefSeq" id="WP_378478884.1">
    <property type="nucleotide sequence ID" value="NZ_JBHUIW010000020.1"/>
</dbReference>
<evidence type="ECO:0000259" key="6">
    <source>
        <dbReference type="PROSITE" id="PS50885"/>
    </source>
</evidence>
<feature type="domain" description="Methyl-accepting transducer" evidence="5">
    <location>
        <begin position="298"/>
        <end position="531"/>
    </location>
</feature>
<dbReference type="PROSITE" id="PS50111">
    <property type="entry name" value="CHEMOTAXIS_TRANSDUC_2"/>
    <property type="match status" value="1"/>
</dbReference>
<dbReference type="PROSITE" id="PS50885">
    <property type="entry name" value="HAMP"/>
    <property type="match status" value="1"/>
</dbReference>
<accession>A0ABW5ANH1</accession>
<dbReference type="Gene3D" id="6.10.340.10">
    <property type="match status" value="1"/>
</dbReference>
<reference evidence="8" key="1">
    <citation type="journal article" date="2019" name="Int. J. Syst. Evol. Microbiol.">
        <title>The Global Catalogue of Microorganisms (GCM) 10K type strain sequencing project: providing services to taxonomists for standard genome sequencing and annotation.</title>
        <authorList>
            <consortium name="The Broad Institute Genomics Platform"/>
            <consortium name="The Broad Institute Genome Sequencing Center for Infectious Disease"/>
            <person name="Wu L."/>
            <person name="Ma J."/>
        </authorList>
    </citation>
    <scope>NUCLEOTIDE SEQUENCE [LARGE SCALE GENOMIC DNA]</scope>
    <source>
        <strain evidence="8">CGMCC 1.6774</strain>
    </source>
</reference>
<gene>
    <name evidence="7" type="ORF">ACFSOX_16375</name>
</gene>
<evidence type="ECO:0000256" key="4">
    <source>
        <dbReference type="SAM" id="MobiDB-lite"/>
    </source>
</evidence>
<evidence type="ECO:0000256" key="2">
    <source>
        <dbReference type="ARBA" id="ARBA00029447"/>
    </source>
</evidence>
<dbReference type="PANTHER" id="PTHR32089:SF112">
    <property type="entry name" value="LYSOZYME-LIKE PROTEIN-RELATED"/>
    <property type="match status" value="1"/>
</dbReference>
<dbReference type="Pfam" id="PF00015">
    <property type="entry name" value="MCPsignal"/>
    <property type="match status" value="1"/>
</dbReference>
<proteinExistence type="inferred from homology"/>
<dbReference type="InterPro" id="IPR004090">
    <property type="entry name" value="Chemotax_Me-accpt_rcpt"/>
</dbReference>
<dbReference type="Proteomes" id="UP001597314">
    <property type="component" value="Unassembled WGS sequence"/>
</dbReference>
<comment type="similarity">
    <text evidence="2">Belongs to the methyl-accepting chemotaxis (MCP) protein family.</text>
</comment>
<evidence type="ECO:0000313" key="8">
    <source>
        <dbReference type="Proteomes" id="UP001597314"/>
    </source>
</evidence>
<evidence type="ECO:0000313" key="7">
    <source>
        <dbReference type="EMBL" id="MFD2183731.1"/>
    </source>
</evidence>
<dbReference type="Gene3D" id="1.10.287.950">
    <property type="entry name" value="Methyl-accepting chemotaxis protein"/>
    <property type="match status" value="1"/>
</dbReference>
<evidence type="ECO:0000256" key="1">
    <source>
        <dbReference type="ARBA" id="ARBA00023224"/>
    </source>
</evidence>
<dbReference type="EMBL" id="JBHUIW010000020">
    <property type="protein sequence ID" value="MFD2183731.1"/>
    <property type="molecule type" value="Genomic_DNA"/>
</dbReference>
<feature type="region of interest" description="Disordered" evidence="4">
    <location>
        <begin position="554"/>
        <end position="574"/>
    </location>
</feature>
<dbReference type="SUPFAM" id="SSF158472">
    <property type="entry name" value="HAMP domain-like"/>
    <property type="match status" value="1"/>
</dbReference>
<dbReference type="PRINTS" id="PR00260">
    <property type="entry name" value="CHEMTRNSDUCR"/>
</dbReference>